<sequence length="365" mass="37571">MADDPDYTTGTVPLEVDPLTAPYVMPREVRRIDGGGFPTTAMLDWEQASRSWMVKTTVDLQRKVTTVEQETADAFARVQDDMSAVVGAGEALASRVTAVEAGVGANAAAIISEQTARANGDSALASSISSLTATVSSNTAAITAEQTARANGDSALASSISSLSTTVGGHTASISSLMTSVNGLGVQYAVQGYVGGSYGGFVFTGVKRADGAGATYLLEITSNVVINGDLLVTGTVFNDKLSDSAVSRAWAAEGGTSASITPTFRGTGFLEIYAQFKGDANAYAAIDQFVLRVREDGNIISDTPINHAQNGTGSSAASRYGATSIIHVRTPSAGSHTYSVELVKTVAATGIHISGCLIIAKEFSK</sequence>
<accession>A0ABV7LJB8</accession>
<protein>
    <recommendedName>
        <fullName evidence="3">DUF1983 domain-containing protein</fullName>
    </recommendedName>
</protein>
<dbReference type="PANTHER" id="PTHR36251">
    <property type="entry name" value="FELS-1 PROPHAGE HOST SPECIFICITY PROTEIN-RELATED"/>
    <property type="match status" value="1"/>
</dbReference>
<evidence type="ECO:0008006" key="3">
    <source>
        <dbReference type="Google" id="ProtNLM"/>
    </source>
</evidence>
<comment type="caution">
    <text evidence="1">The sequence shown here is derived from an EMBL/GenBank/DDBJ whole genome shotgun (WGS) entry which is preliminary data.</text>
</comment>
<reference evidence="2" key="1">
    <citation type="journal article" date="2019" name="Int. J. Syst. Evol. Microbiol.">
        <title>The Global Catalogue of Microorganisms (GCM) 10K type strain sequencing project: providing services to taxonomists for standard genome sequencing and annotation.</title>
        <authorList>
            <consortium name="The Broad Institute Genomics Platform"/>
            <consortium name="The Broad Institute Genome Sequencing Center for Infectious Disease"/>
            <person name="Wu L."/>
            <person name="Ma J."/>
        </authorList>
    </citation>
    <scope>NUCLEOTIDE SEQUENCE [LARGE SCALE GENOMIC DNA]</scope>
    <source>
        <strain evidence="2">CCM 7941</strain>
    </source>
</reference>
<dbReference type="Proteomes" id="UP001595536">
    <property type="component" value="Unassembled WGS sequence"/>
</dbReference>
<evidence type="ECO:0000313" key="2">
    <source>
        <dbReference type="Proteomes" id="UP001595536"/>
    </source>
</evidence>
<name>A0ABV7LJB8_9HYPH</name>
<dbReference type="RefSeq" id="WP_376832483.1">
    <property type="nucleotide sequence ID" value="NZ_JBHLWR010000006.1"/>
</dbReference>
<dbReference type="InterPro" id="IPR053171">
    <property type="entry name" value="Viral_Tip_Attach_Protein"/>
</dbReference>
<organism evidence="1 2">
    <name type="scientific">Camelimonas abortus</name>
    <dbReference type="NCBI Taxonomy" id="1017184"/>
    <lineage>
        <taxon>Bacteria</taxon>
        <taxon>Pseudomonadati</taxon>
        <taxon>Pseudomonadota</taxon>
        <taxon>Alphaproteobacteria</taxon>
        <taxon>Hyphomicrobiales</taxon>
        <taxon>Chelatococcaceae</taxon>
        <taxon>Camelimonas</taxon>
    </lineage>
</organism>
<keyword evidence="2" id="KW-1185">Reference proteome</keyword>
<gene>
    <name evidence="1" type="ORF">ACFOEX_13070</name>
</gene>
<dbReference type="PANTHER" id="PTHR36251:SF2">
    <property type="entry name" value="GIFSY-2 PROPHAGE HOST SPECIFICITY PROTEIN J, PHAGE LAMBDA"/>
    <property type="match status" value="1"/>
</dbReference>
<proteinExistence type="predicted"/>
<dbReference type="EMBL" id="JBHRUV010000098">
    <property type="protein sequence ID" value="MFC3267273.1"/>
    <property type="molecule type" value="Genomic_DNA"/>
</dbReference>
<evidence type="ECO:0000313" key="1">
    <source>
        <dbReference type="EMBL" id="MFC3267273.1"/>
    </source>
</evidence>